<dbReference type="EMBL" id="JO840519">
    <property type="protein sequence ID" value="AEO32136.1"/>
    <property type="molecule type" value="mRNA"/>
</dbReference>
<proteinExistence type="evidence at transcript level"/>
<feature type="non-terminal residue" evidence="3">
    <location>
        <position position="1"/>
    </location>
</feature>
<feature type="compositionally biased region" description="Basic residues" evidence="1">
    <location>
        <begin position="278"/>
        <end position="288"/>
    </location>
</feature>
<feature type="non-terminal residue" evidence="3">
    <location>
        <position position="288"/>
    </location>
</feature>
<dbReference type="PANTHER" id="PTHR47272">
    <property type="entry name" value="DDE_TNP_1_7 DOMAIN-CONTAINING PROTEIN"/>
    <property type="match status" value="1"/>
</dbReference>
<dbReference type="Pfam" id="PF13843">
    <property type="entry name" value="DDE_Tnp_1_7"/>
    <property type="match status" value="1"/>
</dbReference>
<evidence type="ECO:0000313" key="3">
    <source>
        <dbReference type="EMBL" id="AEO32136.1"/>
    </source>
</evidence>
<name>G3MF68_AMBMU</name>
<feature type="domain" description="PiggyBac transposable element-derived protein" evidence="2">
    <location>
        <begin position="2"/>
        <end position="222"/>
    </location>
</feature>
<feature type="compositionally biased region" description="Basic residues" evidence="1">
    <location>
        <begin position="257"/>
        <end position="267"/>
    </location>
</feature>
<dbReference type="InterPro" id="IPR029526">
    <property type="entry name" value="PGBD"/>
</dbReference>
<feature type="region of interest" description="Disordered" evidence="1">
    <location>
        <begin position="256"/>
        <end position="288"/>
    </location>
</feature>
<evidence type="ECO:0000256" key="1">
    <source>
        <dbReference type="SAM" id="MobiDB-lite"/>
    </source>
</evidence>
<organism evidence="3">
    <name type="scientific">Amblyomma maculatum</name>
    <name type="common">Gulf Coast tick</name>
    <dbReference type="NCBI Taxonomy" id="34609"/>
    <lineage>
        <taxon>Eukaryota</taxon>
        <taxon>Metazoa</taxon>
        <taxon>Ecdysozoa</taxon>
        <taxon>Arthropoda</taxon>
        <taxon>Chelicerata</taxon>
        <taxon>Arachnida</taxon>
        <taxon>Acari</taxon>
        <taxon>Parasitiformes</taxon>
        <taxon>Ixodida</taxon>
        <taxon>Ixodoidea</taxon>
        <taxon>Ixodidae</taxon>
        <taxon>Amblyomminae</taxon>
        <taxon>Amblyomma</taxon>
    </lineage>
</organism>
<dbReference type="AlphaFoldDB" id="G3MF68"/>
<sequence>LKQYCPKKPKKWGYKYCTFGCEWLLIQTGSLHWEENAAPRIPGEPDCGASGNVVVRLCRMIPRGIHHKVYFDNYFNCPSLQVYLEQEGVHCIGTVRVNRVPGVSMPSEQEMKKKGRGHIEERVADVRGVELSCVRWQDNRAVTLLSSFVGAQPVSKASRYDRQRKERTDIPCPSVISVYNKHMGGVDLLDSLISLYRPYLRSKRYYFRIFLHILDLTTVNAWLLYRRNSINNPSEPATRIRPLAEFKMDLATSLCKAGKKQQKKRGRPSNASIEEKKKKGRRHPLLHR</sequence>
<reference evidence="3" key="1">
    <citation type="journal article" date="2011" name="PLoS ONE">
        <title>A deep insight into the sialotranscriptome of the gulf coast tick, Amblyomma maculatum.</title>
        <authorList>
            <person name="Karim S."/>
            <person name="Singh P."/>
            <person name="Ribeiro J.M."/>
        </authorList>
    </citation>
    <scope>NUCLEOTIDE SEQUENCE</scope>
    <source>
        <tissue evidence="3">Salivary gland</tissue>
    </source>
</reference>
<evidence type="ECO:0000259" key="2">
    <source>
        <dbReference type="Pfam" id="PF13843"/>
    </source>
</evidence>
<protein>
    <recommendedName>
        <fullName evidence="2">PiggyBac transposable element-derived protein domain-containing protein</fullName>
    </recommendedName>
</protein>
<accession>G3MF68</accession>
<dbReference type="PANTHER" id="PTHR47272:SF1">
    <property type="entry name" value="PIGGYBAC TRANSPOSABLE ELEMENT-DERIVED PROTEIN 3-LIKE"/>
    <property type="match status" value="1"/>
</dbReference>